<dbReference type="InterPro" id="IPR012338">
    <property type="entry name" value="Beta-lactam/transpept-like"/>
</dbReference>
<comment type="similarity">
    <text evidence="2 6">Belongs to the class-A beta-lactamase family.</text>
</comment>
<keyword evidence="4 6" id="KW-0378">Hydrolase</keyword>
<evidence type="ECO:0000313" key="9">
    <source>
        <dbReference type="EMBL" id="SEC16274.1"/>
    </source>
</evidence>
<feature type="chain" id="PRO_5011639272" description="Beta-lactamase" evidence="7">
    <location>
        <begin position="28"/>
        <end position="294"/>
    </location>
</feature>
<evidence type="ECO:0000256" key="1">
    <source>
        <dbReference type="ARBA" id="ARBA00001526"/>
    </source>
</evidence>
<protein>
    <recommendedName>
        <fullName evidence="3 6">Beta-lactamase</fullName>
        <ecNumber evidence="3 6">3.5.2.6</ecNumber>
    </recommendedName>
</protein>
<feature type="domain" description="Beta-lactamase class A catalytic" evidence="8">
    <location>
        <begin position="50"/>
        <end position="265"/>
    </location>
</feature>
<sequence>MRKLTSVLSRFAAGLALGLSLFGPASADEGAATLSQTVERIESTLGARVGIVIRDTGSDWRWSHRAEERFLMNSTVKALICGGVLAELDKGMLTLDQTLPIRQFDIVSYSPVTQKHVGKAMSIADLCLATLDISDNAAANLLIGRLGGPKAVTAFLRSIGDPVSRLDRLEPKLNAFAPGDPRDTTTPAAMTETWHALLLGDVLKPASRTQLIEWMSHGGVTGALMRASLPKDWAISDKSGAGSHTRNLVAMVTPPGRAPFLVSIFISDTDVDFETRNGALKDVSAAIVDVLKRR</sequence>
<evidence type="ECO:0000256" key="4">
    <source>
        <dbReference type="ARBA" id="ARBA00022801"/>
    </source>
</evidence>
<comment type="catalytic activity">
    <reaction evidence="1 6">
        <text>a beta-lactam + H2O = a substituted beta-amino acid</text>
        <dbReference type="Rhea" id="RHEA:20401"/>
        <dbReference type="ChEBI" id="CHEBI:15377"/>
        <dbReference type="ChEBI" id="CHEBI:35627"/>
        <dbReference type="ChEBI" id="CHEBI:140347"/>
        <dbReference type="EC" id="3.5.2.6"/>
    </reaction>
</comment>
<accession>A0A1H4Q9G4</accession>
<dbReference type="GO" id="GO:0008800">
    <property type="term" value="F:beta-lactamase activity"/>
    <property type="evidence" value="ECO:0007669"/>
    <property type="project" value="UniProtKB-UniRule"/>
</dbReference>
<dbReference type="Gene3D" id="3.40.710.10">
    <property type="entry name" value="DD-peptidase/beta-lactamase superfamily"/>
    <property type="match status" value="1"/>
</dbReference>
<dbReference type="Pfam" id="PF13354">
    <property type="entry name" value="Beta-lactamase2"/>
    <property type="match status" value="1"/>
</dbReference>
<dbReference type="InterPro" id="IPR000871">
    <property type="entry name" value="Beta-lactam_class-A"/>
</dbReference>
<organism evidence="9 10">
    <name type="scientific">Nitratireductor aquibiodomus</name>
    <dbReference type="NCBI Taxonomy" id="204799"/>
    <lineage>
        <taxon>Bacteria</taxon>
        <taxon>Pseudomonadati</taxon>
        <taxon>Pseudomonadota</taxon>
        <taxon>Alphaproteobacteria</taxon>
        <taxon>Hyphomicrobiales</taxon>
        <taxon>Phyllobacteriaceae</taxon>
        <taxon>Nitratireductor</taxon>
    </lineage>
</organism>
<evidence type="ECO:0000256" key="6">
    <source>
        <dbReference type="RuleBase" id="RU361140"/>
    </source>
</evidence>
<reference evidence="10" key="1">
    <citation type="submission" date="2016-10" db="EMBL/GenBank/DDBJ databases">
        <authorList>
            <person name="Varghese N."/>
            <person name="Submissions S."/>
        </authorList>
    </citation>
    <scope>NUCLEOTIDE SEQUENCE [LARGE SCALE GENOMIC DNA]</scope>
    <source>
        <strain evidence="10">ES.061</strain>
    </source>
</reference>
<dbReference type="RefSeq" id="WP_025031288.1">
    <property type="nucleotide sequence ID" value="NZ_FNSL01000002.1"/>
</dbReference>
<dbReference type="PANTHER" id="PTHR35333">
    <property type="entry name" value="BETA-LACTAMASE"/>
    <property type="match status" value="1"/>
</dbReference>
<evidence type="ECO:0000256" key="5">
    <source>
        <dbReference type="ARBA" id="ARBA00023251"/>
    </source>
</evidence>
<keyword evidence="7" id="KW-0732">Signal</keyword>
<evidence type="ECO:0000313" key="10">
    <source>
        <dbReference type="Proteomes" id="UP000199064"/>
    </source>
</evidence>
<dbReference type="AlphaFoldDB" id="A0A1H4Q9G4"/>
<dbReference type="EC" id="3.5.2.6" evidence="3 6"/>
<evidence type="ECO:0000256" key="2">
    <source>
        <dbReference type="ARBA" id="ARBA00009009"/>
    </source>
</evidence>
<dbReference type="EMBL" id="FNSL01000002">
    <property type="protein sequence ID" value="SEC16274.1"/>
    <property type="molecule type" value="Genomic_DNA"/>
</dbReference>
<gene>
    <name evidence="9" type="ORF">SAMN05216452_3992</name>
</gene>
<proteinExistence type="inferred from homology"/>
<dbReference type="PROSITE" id="PS00146">
    <property type="entry name" value="BETA_LACTAMASE_A"/>
    <property type="match status" value="1"/>
</dbReference>
<name>A0A1H4Q9G4_9HYPH</name>
<dbReference type="GO" id="GO:0046677">
    <property type="term" value="P:response to antibiotic"/>
    <property type="evidence" value="ECO:0007669"/>
    <property type="project" value="UniProtKB-UniRule"/>
</dbReference>
<evidence type="ECO:0000256" key="7">
    <source>
        <dbReference type="SAM" id="SignalP"/>
    </source>
</evidence>
<evidence type="ECO:0000259" key="8">
    <source>
        <dbReference type="Pfam" id="PF13354"/>
    </source>
</evidence>
<feature type="signal peptide" evidence="7">
    <location>
        <begin position="1"/>
        <end position="27"/>
    </location>
</feature>
<dbReference type="InterPro" id="IPR023650">
    <property type="entry name" value="Beta-lactam_class-A_AS"/>
</dbReference>
<dbReference type="GO" id="GO:0030655">
    <property type="term" value="P:beta-lactam antibiotic catabolic process"/>
    <property type="evidence" value="ECO:0007669"/>
    <property type="project" value="InterPro"/>
</dbReference>
<dbReference type="PRINTS" id="PR00118">
    <property type="entry name" value="BLACTAMASEA"/>
</dbReference>
<dbReference type="Proteomes" id="UP000199064">
    <property type="component" value="Unassembled WGS sequence"/>
</dbReference>
<dbReference type="NCBIfam" id="NF033103">
    <property type="entry name" value="bla_class_A"/>
    <property type="match status" value="1"/>
</dbReference>
<evidence type="ECO:0000256" key="3">
    <source>
        <dbReference type="ARBA" id="ARBA00012865"/>
    </source>
</evidence>
<keyword evidence="5 6" id="KW-0046">Antibiotic resistance</keyword>
<dbReference type="InterPro" id="IPR045155">
    <property type="entry name" value="Beta-lactam_cat"/>
</dbReference>
<dbReference type="SUPFAM" id="SSF56601">
    <property type="entry name" value="beta-lactamase/transpeptidase-like"/>
    <property type="match status" value="1"/>
</dbReference>
<keyword evidence="10" id="KW-1185">Reference proteome</keyword>
<dbReference type="PANTHER" id="PTHR35333:SF3">
    <property type="entry name" value="BETA-LACTAMASE-TYPE TRANSPEPTIDASE FOLD CONTAINING PROTEIN"/>
    <property type="match status" value="1"/>
</dbReference>